<dbReference type="CDD" id="cd06257">
    <property type="entry name" value="DnaJ"/>
    <property type="match status" value="1"/>
</dbReference>
<gene>
    <name evidence="4" type="ORF">CDEB00056_LOCUS8210</name>
</gene>
<feature type="compositionally biased region" description="Gly residues" evidence="1">
    <location>
        <begin position="375"/>
        <end position="384"/>
    </location>
</feature>
<dbReference type="InterPro" id="IPR036869">
    <property type="entry name" value="J_dom_sf"/>
</dbReference>
<dbReference type="InterPro" id="IPR001623">
    <property type="entry name" value="DnaJ_domain"/>
</dbReference>
<feature type="compositionally biased region" description="Basic and acidic residues" evidence="1">
    <location>
        <begin position="128"/>
        <end position="138"/>
    </location>
</feature>
<keyword evidence="2" id="KW-1133">Transmembrane helix</keyword>
<accession>A0A7S3V7Y4</accession>
<feature type="transmembrane region" description="Helical" evidence="2">
    <location>
        <begin position="177"/>
        <end position="193"/>
    </location>
</feature>
<protein>
    <recommendedName>
        <fullName evidence="3">J domain-containing protein</fullName>
    </recommendedName>
</protein>
<feature type="transmembrane region" description="Helical" evidence="2">
    <location>
        <begin position="305"/>
        <end position="330"/>
    </location>
</feature>
<feature type="region of interest" description="Disordered" evidence="1">
    <location>
        <begin position="371"/>
        <end position="403"/>
    </location>
</feature>
<dbReference type="EMBL" id="HBIO01010590">
    <property type="protein sequence ID" value="CAE0463369.1"/>
    <property type="molecule type" value="Transcribed_RNA"/>
</dbReference>
<keyword evidence="2" id="KW-0812">Transmembrane</keyword>
<keyword evidence="2" id="KW-0472">Membrane</keyword>
<dbReference type="PROSITE" id="PS50076">
    <property type="entry name" value="DNAJ_2"/>
    <property type="match status" value="1"/>
</dbReference>
<feature type="compositionally biased region" description="Low complexity" evidence="1">
    <location>
        <begin position="385"/>
        <end position="395"/>
    </location>
</feature>
<dbReference type="Pfam" id="PF00226">
    <property type="entry name" value="DnaJ"/>
    <property type="match status" value="1"/>
</dbReference>
<feature type="region of interest" description="Disordered" evidence="1">
    <location>
        <begin position="35"/>
        <end position="55"/>
    </location>
</feature>
<feature type="transmembrane region" description="Helical" evidence="2">
    <location>
        <begin position="281"/>
        <end position="299"/>
    </location>
</feature>
<dbReference type="SUPFAM" id="SSF46565">
    <property type="entry name" value="Chaperone J-domain"/>
    <property type="match status" value="1"/>
</dbReference>
<dbReference type="AlphaFoldDB" id="A0A7S3V7Y4"/>
<feature type="domain" description="J" evidence="3">
    <location>
        <begin position="22"/>
        <end position="102"/>
    </location>
</feature>
<sequence>MTSSSTSSVAANALHILHSPDGYYTYLGITKFKNPVNSASTGTKQDDKTINDKSKIEKNYRKASLRLHPDRPGGDEEAFRILERAKNVLLSEKLRKEYDMLGLDLDEDDVDNDHHEDEDESDSGNGDDGEKRDGKKSGTETVIGQMASSTVAAILQLAVRTAMVAATTLIITRYKYLMYPAIIFLLYTSFQIFKARQTMGASGPVTLYDVISPIIISFGIFCMYFGQRMGGETDKDMDADSNSGVILSWSKTFWIGESLVMSMFCLNTLASREATTLRPSLPIGVGCYVVFSIIALFIRGKGWRYVALLGMEMGLALFAVLAFPIMEMILEEVMNEKLRKVGERVRAYSKIMNDNYMSRLEEMELKLEAEKCKNRGGGRSGGDGSSSASRHGAARQTNLDEVD</sequence>
<evidence type="ECO:0000313" key="4">
    <source>
        <dbReference type="EMBL" id="CAE0463369.1"/>
    </source>
</evidence>
<proteinExistence type="predicted"/>
<feature type="region of interest" description="Disordered" evidence="1">
    <location>
        <begin position="105"/>
        <end position="141"/>
    </location>
</feature>
<evidence type="ECO:0000256" key="2">
    <source>
        <dbReference type="SAM" id="Phobius"/>
    </source>
</evidence>
<feature type="compositionally biased region" description="Acidic residues" evidence="1">
    <location>
        <begin position="105"/>
        <end position="127"/>
    </location>
</feature>
<evidence type="ECO:0000259" key="3">
    <source>
        <dbReference type="PROSITE" id="PS50076"/>
    </source>
</evidence>
<feature type="transmembrane region" description="Helical" evidence="2">
    <location>
        <begin position="205"/>
        <end position="226"/>
    </location>
</feature>
<feature type="compositionally biased region" description="Basic and acidic residues" evidence="1">
    <location>
        <begin position="44"/>
        <end position="55"/>
    </location>
</feature>
<reference evidence="4" key="1">
    <citation type="submission" date="2021-01" db="EMBL/GenBank/DDBJ databases">
        <authorList>
            <person name="Corre E."/>
            <person name="Pelletier E."/>
            <person name="Niang G."/>
            <person name="Scheremetjew M."/>
            <person name="Finn R."/>
            <person name="Kale V."/>
            <person name="Holt S."/>
            <person name="Cochrane G."/>
            <person name="Meng A."/>
            <person name="Brown T."/>
            <person name="Cohen L."/>
        </authorList>
    </citation>
    <scope>NUCLEOTIDE SEQUENCE</scope>
    <source>
        <strain evidence="4">MM31A-1</strain>
    </source>
</reference>
<dbReference type="SMART" id="SM00271">
    <property type="entry name" value="DnaJ"/>
    <property type="match status" value="1"/>
</dbReference>
<dbReference type="Gene3D" id="1.10.287.110">
    <property type="entry name" value="DnaJ domain"/>
    <property type="match status" value="1"/>
</dbReference>
<organism evidence="4">
    <name type="scientific">Chaetoceros debilis</name>
    <dbReference type="NCBI Taxonomy" id="122233"/>
    <lineage>
        <taxon>Eukaryota</taxon>
        <taxon>Sar</taxon>
        <taxon>Stramenopiles</taxon>
        <taxon>Ochrophyta</taxon>
        <taxon>Bacillariophyta</taxon>
        <taxon>Coscinodiscophyceae</taxon>
        <taxon>Chaetocerotophycidae</taxon>
        <taxon>Chaetocerotales</taxon>
        <taxon>Chaetocerotaceae</taxon>
        <taxon>Chaetoceros</taxon>
    </lineage>
</organism>
<evidence type="ECO:0000256" key="1">
    <source>
        <dbReference type="SAM" id="MobiDB-lite"/>
    </source>
</evidence>
<name>A0A7S3V7Y4_9STRA</name>